<evidence type="ECO:0000313" key="6">
    <source>
        <dbReference type="EMBL" id="KXA07917.1"/>
    </source>
</evidence>
<dbReference type="InterPro" id="IPR010982">
    <property type="entry name" value="Lambda_DNA-bd_dom_sf"/>
</dbReference>
<dbReference type="CDD" id="cd01392">
    <property type="entry name" value="HTH_LacI"/>
    <property type="match status" value="1"/>
</dbReference>
<keyword evidence="3" id="KW-0804">Transcription</keyword>
<dbReference type="PROSITE" id="PS50932">
    <property type="entry name" value="HTH_LACI_2"/>
    <property type="match status" value="1"/>
</dbReference>
<dbReference type="SUPFAM" id="SSF47413">
    <property type="entry name" value="lambda repressor-like DNA-binding domains"/>
    <property type="match status" value="1"/>
</dbReference>
<dbReference type="SUPFAM" id="SSF53822">
    <property type="entry name" value="Periplasmic binding protein-like I"/>
    <property type="match status" value="1"/>
</dbReference>
<dbReference type="PATRIC" id="fig|1502.174.peg.2583"/>
<keyword evidence="1" id="KW-0805">Transcription regulation</keyword>
<organism evidence="6 7">
    <name type="scientific">Clostridium perfringens</name>
    <dbReference type="NCBI Taxonomy" id="1502"/>
    <lineage>
        <taxon>Bacteria</taxon>
        <taxon>Bacillati</taxon>
        <taxon>Bacillota</taxon>
        <taxon>Clostridia</taxon>
        <taxon>Eubacteriales</taxon>
        <taxon>Clostridiaceae</taxon>
        <taxon>Clostridium</taxon>
    </lineage>
</organism>
<dbReference type="InterPro" id="IPR028082">
    <property type="entry name" value="Peripla_BP_I"/>
</dbReference>
<evidence type="ECO:0000259" key="4">
    <source>
        <dbReference type="PROSITE" id="PS50932"/>
    </source>
</evidence>
<dbReference type="PANTHER" id="PTHR30146:SF154">
    <property type="entry name" value="TRANSCRIPTION REGULATOR, MEMBER OF GALR FAMILY"/>
    <property type="match status" value="1"/>
</dbReference>
<evidence type="ECO:0000313" key="7">
    <source>
        <dbReference type="Proteomes" id="UP000070646"/>
    </source>
</evidence>
<dbReference type="Gene3D" id="3.40.50.2300">
    <property type="match status" value="2"/>
</dbReference>
<dbReference type="Pfam" id="PF00356">
    <property type="entry name" value="LacI"/>
    <property type="match status" value="1"/>
</dbReference>
<dbReference type="CDD" id="cd01542">
    <property type="entry name" value="PBP1_TreR-like"/>
    <property type="match status" value="1"/>
</dbReference>
<dbReference type="EMBL" id="LRPU01000152">
    <property type="protein sequence ID" value="KXA07917.1"/>
    <property type="molecule type" value="Genomic_DNA"/>
</dbReference>
<sequence length="326" mass="36431">MMKVTIQDIANMVGVSKSTVSRYLNGGYVSNENTVKIKEAIEKTGFETNFFAKRLKSKQSKLIGIIVPRIDSFTAGKTLNGINKKLEEQGYQGIILTSEFNVEKELEQINKLYNQGVDGIIIMSFEISKEHVKLANKLPIPILFSGQKNDYINYLVLDDEKIGNILGAYIKEQGHKDIVFLGVSESDREVGILRKKGFCNVFEKECNISFVETDFSFDKAYEAGKEVLKYNPTAIVCATDNIALGLMRYLLENGKKIPEDISIAAFGGYEVSAITYPSLTTVKIDYKLFGEEIALNILSLINGEKSINTCEIPLELMVRESVKSLK</sequence>
<keyword evidence="2" id="KW-0238">DNA-binding</keyword>
<dbReference type="SMART" id="SM00354">
    <property type="entry name" value="HTH_LACI"/>
    <property type="match status" value="1"/>
</dbReference>
<evidence type="ECO:0000256" key="1">
    <source>
        <dbReference type="ARBA" id="ARBA00023015"/>
    </source>
</evidence>
<comment type="caution">
    <text evidence="6">The sequence shown here is derived from an EMBL/GenBank/DDBJ whole genome shotgun (WGS) entry which is preliminary data.</text>
</comment>
<feature type="domain" description="HTH cro/C1-type" evidence="5">
    <location>
        <begin position="3"/>
        <end position="51"/>
    </location>
</feature>
<accession>A0A133MV47</accession>
<dbReference type="GO" id="GO:0000976">
    <property type="term" value="F:transcription cis-regulatory region binding"/>
    <property type="evidence" value="ECO:0007669"/>
    <property type="project" value="TreeGrafter"/>
</dbReference>
<dbReference type="PANTHER" id="PTHR30146">
    <property type="entry name" value="LACI-RELATED TRANSCRIPTIONAL REPRESSOR"/>
    <property type="match status" value="1"/>
</dbReference>
<name>A0A133MV47_CLOPF</name>
<protein>
    <submittedName>
        <fullName evidence="6">Sugar-binding domain protein</fullName>
    </submittedName>
</protein>
<gene>
    <name evidence="6" type="ORF">HMPREF3222_02565</name>
</gene>
<dbReference type="InterPro" id="IPR000843">
    <property type="entry name" value="HTH_LacI"/>
</dbReference>
<evidence type="ECO:0000256" key="2">
    <source>
        <dbReference type="ARBA" id="ARBA00023125"/>
    </source>
</evidence>
<dbReference type="Pfam" id="PF13377">
    <property type="entry name" value="Peripla_BP_3"/>
    <property type="match status" value="1"/>
</dbReference>
<dbReference type="Gene3D" id="1.10.260.40">
    <property type="entry name" value="lambda repressor-like DNA-binding domains"/>
    <property type="match status" value="1"/>
</dbReference>
<dbReference type="InterPro" id="IPR001387">
    <property type="entry name" value="Cro/C1-type_HTH"/>
</dbReference>
<proteinExistence type="predicted"/>
<dbReference type="Proteomes" id="UP000070646">
    <property type="component" value="Unassembled WGS sequence"/>
</dbReference>
<feature type="domain" description="HTH lacI-type" evidence="4">
    <location>
        <begin position="4"/>
        <end position="57"/>
    </location>
</feature>
<reference evidence="6 7" key="1">
    <citation type="submission" date="2016-01" db="EMBL/GenBank/DDBJ databases">
        <authorList>
            <person name="Oliw E.H."/>
        </authorList>
    </citation>
    <scope>NUCLEOTIDE SEQUENCE [LARGE SCALE GENOMIC DNA]</scope>
    <source>
        <strain evidence="6 7">MJR7757A</strain>
    </source>
</reference>
<dbReference type="InterPro" id="IPR046335">
    <property type="entry name" value="LacI/GalR-like_sensor"/>
</dbReference>
<dbReference type="AlphaFoldDB" id="A0A133MV47"/>
<evidence type="ECO:0000256" key="3">
    <source>
        <dbReference type="ARBA" id="ARBA00023163"/>
    </source>
</evidence>
<dbReference type="GO" id="GO:0003700">
    <property type="term" value="F:DNA-binding transcription factor activity"/>
    <property type="evidence" value="ECO:0007669"/>
    <property type="project" value="TreeGrafter"/>
</dbReference>
<dbReference type="PROSITE" id="PS00356">
    <property type="entry name" value="HTH_LACI_1"/>
    <property type="match status" value="1"/>
</dbReference>
<evidence type="ECO:0000259" key="5">
    <source>
        <dbReference type="PROSITE" id="PS50943"/>
    </source>
</evidence>
<dbReference type="PROSITE" id="PS50943">
    <property type="entry name" value="HTH_CROC1"/>
    <property type="match status" value="1"/>
</dbReference>